<dbReference type="AlphaFoldDB" id="A0A7X4GLV3"/>
<dbReference type="Proteomes" id="UP000450012">
    <property type="component" value="Unassembled WGS sequence"/>
</dbReference>
<name>A0A7X4GLV3_9BURK</name>
<evidence type="ECO:0000313" key="2">
    <source>
        <dbReference type="Proteomes" id="UP000450012"/>
    </source>
</evidence>
<dbReference type="EMBL" id="WWCK01000001">
    <property type="protein sequence ID" value="MYM65419.1"/>
    <property type="molecule type" value="Genomic_DNA"/>
</dbReference>
<gene>
    <name evidence="1" type="ORF">GTP45_01050</name>
</gene>
<organism evidence="1 2">
    <name type="scientific">Duganella rivi</name>
    <dbReference type="NCBI Taxonomy" id="2666083"/>
    <lineage>
        <taxon>Bacteria</taxon>
        <taxon>Pseudomonadati</taxon>
        <taxon>Pseudomonadota</taxon>
        <taxon>Betaproteobacteria</taxon>
        <taxon>Burkholderiales</taxon>
        <taxon>Oxalobacteraceae</taxon>
        <taxon>Telluria group</taxon>
        <taxon>Duganella</taxon>
    </lineage>
</organism>
<keyword evidence="2" id="KW-1185">Reference proteome</keyword>
<protein>
    <submittedName>
        <fullName evidence="1">Uncharacterized protein</fullName>
    </submittedName>
</protein>
<dbReference type="RefSeq" id="WP_161012033.1">
    <property type="nucleotide sequence ID" value="NZ_WWCK01000001.1"/>
</dbReference>
<comment type="caution">
    <text evidence="1">The sequence shown here is derived from an EMBL/GenBank/DDBJ whole genome shotgun (WGS) entry which is preliminary data.</text>
</comment>
<accession>A0A7X4GLV3</accession>
<reference evidence="1 2" key="1">
    <citation type="submission" date="2019-12" db="EMBL/GenBank/DDBJ databases">
        <title>Novel species isolated from a subtropical stream in China.</title>
        <authorList>
            <person name="Lu H."/>
        </authorList>
    </citation>
    <scope>NUCLEOTIDE SEQUENCE [LARGE SCALE GENOMIC DNA]</scope>
    <source>
        <strain evidence="1 2">FT55W</strain>
    </source>
</reference>
<evidence type="ECO:0000313" key="1">
    <source>
        <dbReference type="EMBL" id="MYM65419.1"/>
    </source>
</evidence>
<sequence>MKVWAQRRREDGAALASAVPVVEGASLLELLVVDVTLDGNRRPSKVARLYPIGEQKRILAQLAVPELVQFKGWTLALSGIEERKDEYQKIRSTSQTWVCQLYVPDAAVGFRVKDMYQSGVAIPRSAVRDGSGTRGRLVVAGDYSAALQRHTPCAELHGHQISTFPQKRLVNCGLLWMSDSTFELGGLHVSPAHGDRPEQLERAGWLCEIDVKERELSKAEARRLR</sequence>
<proteinExistence type="predicted"/>